<organism evidence="16 17">
    <name type="scientific">Muricoccus roseus</name>
    <dbReference type="NCBI Taxonomy" id="198092"/>
    <lineage>
        <taxon>Bacteria</taxon>
        <taxon>Pseudomonadati</taxon>
        <taxon>Pseudomonadota</taxon>
        <taxon>Alphaproteobacteria</taxon>
        <taxon>Acetobacterales</taxon>
        <taxon>Roseomonadaceae</taxon>
        <taxon>Muricoccus</taxon>
    </lineage>
</organism>
<keyword evidence="11" id="KW-0472">Membrane</keyword>
<dbReference type="GO" id="GO:0020037">
    <property type="term" value="F:heme binding"/>
    <property type="evidence" value="ECO:0007669"/>
    <property type="project" value="InterPro"/>
</dbReference>
<evidence type="ECO:0000256" key="9">
    <source>
        <dbReference type="ARBA" id="ARBA00022982"/>
    </source>
</evidence>
<dbReference type="InterPro" id="IPR008168">
    <property type="entry name" value="Cyt_C_IC"/>
</dbReference>
<evidence type="ECO:0000256" key="3">
    <source>
        <dbReference type="ARBA" id="ARBA00022475"/>
    </source>
</evidence>
<keyword evidence="8" id="KW-0677">Repeat</keyword>
<dbReference type="GO" id="GO:0005506">
    <property type="term" value="F:iron ion binding"/>
    <property type="evidence" value="ECO:0007669"/>
    <property type="project" value="InterPro"/>
</dbReference>
<comment type="subcellular location">
    <subcellularLocation>
        <location evidence="1">Cell membrane</location>
    </subcellularLocation>
</comment>
<feature type="binding site" description="covalent" evidence="12">
    <location>
        <position position="194"/>
    </location>
    <ligand>
        <name>heme c</name>
        <dbReference type="ChEBI" id="CHEBI:61717"/>
        <label>2</label>
    </ligand>
</feature>
<feature type="domain" description="Cytochrome c" evidence="15">
    <location>
        <begin position="304"/>
        <end position="394"/>
    </location>
</feature>
<protein>
    <submittedName>
        <fullName evidence="16">Cytochrome c, mono-and diheme variants</fullName>
    </submittedName>
</protein>
<evidence type="ECO:0000259" key="15">
    <source>
        <dbReference type="PROSITE" id="PS51007"/>
    </source>
</evidence>
<keyword evidence="3" id="KW-1003">Cell membrane</keyword>
<dbReference type="InterPro" id="IPR051459">
    <property type="entry name" value="Cytochrome_c-type_DH"/>
</dbReference>
<dbReference type="GO" id="GO:0009055">
    <property type="term" value="F:electron transfer activity"/>
    <property type="evidence" value="ECO:0007669"/>
    <property type="project" value="InterPro"/>
</dbReference>
<keyword evidence="17" id="KW-1185">Reference proteome</keyword>
<evidence type="ECO:0000256" key="6">
    <source>
        <dbReference type="ARBA" id="ARBA00022723"/>
    </source>
</evidence>
<feature type="binding site" description="covalent" evidence="12">
    <location>
        <position position="317"/>
    </location>
    <ligand>
        <name>heme c</name>
        <dbReference type="ChEBI" id="CHEBI:61717"/>
        <label>3</label>
    </ligand>
</feature>
<dbReference type="GO" id="GO:0016614">
    <property type="term" value="F:oxidoreductase activity, acting on CH-OH group of donors"/>
    <property type="evidence" value="ECO:0007669"/>
    <property type="project" value="InterPro"/>
</dbReference>
<feature type="domain" description="Cytochrome c" evidence="15">
    <location>
        <begin position="179"/>
        <end position="287"/>
    </location>
</feature>
<evidence type="ECO:0000256" key="5">
    <source>
        <dbReference type="ARBA" id="ARBA00022660"/>
    </source>
</evidence>
<comment type="cofactor">
    <cofactor evidence="12">
        <name>heme c</name>
        <dbReference type="ChEBI" id="CHEBI:61717"/>
    </cofactor>
    <text evidence="12">Binds 3 heme c groups covalently per subunit.</text>
</comment>
<feature type="signal peptide" evidence="14">
    <location>
        <begin position="1"/>
        <end position="23"/>
    </location>
</feature>
<evidence type="ECO:0000256" key="7">
    <source>
        <dbReference type="ARBA" id="ARBA00022729"/>
    </source>
</evidence>
<feature type="binding site" description="covalent" evidence="12">
    <location>
        <position position="46"/>
    </location>
    <ligand>
        <name>heme c</name>
        <dbReference type="ChEBI" id="CHEBI:61717"/>
        <label>1</label>
    </ligand>
</feature>
<evidence type="ECO:0000313" key="17">
    <source>
        <dbReference type="Proteomes" id="UP000184387"/>
    </source>
</evidence>
<dbReference type="STRING" id="198092.SAMN02745194_02840"/>
<keyword evidence="2" id="KW-0813">Transport</keyword>
<evidence type="ECO:0000256" key="1">
    <source>
        <dbReference type="ARBA" id="ARBA00004236"/>
    </source>
</evidence>
<feature type="chain" id="PRO_5012929163" evidence="14">
    <location>
        <begin position="24"/>
        <end position="417"/>
    </location>
</feature>
<gene>
    <name evidence="16" type="ORF">SAMN02745194_02840</name>
</gene>
<evidence type="ECO:0000256" key="11">
    <source>
        <dbReference type="ARBA" id="ARBA00023136"/>
    </source>
</evidence>
<feature type="binding site" description="axial binding residue" evidence="13">
    <location>
        <position position="47"/>
    </location>
    <ligand>
        <name>heme c</name>
        <dbReference type="ChEBI" id="CHEBI:61717"/>
        <label>1</label>
    </ligand>
    <ligandPart>
        <name>Fe</name>
        <dbReference type="ChEBI" id="CHEBI:18248"/>
    </ligandPart>
</feature>
<feature type="binding site" description="axial binding residue" evidence="13">
    <location>
        <position position="198"/>
    </location>
    <ligand>
        <name>heme c</name>
        <dbReference type="ChEBI" id="CHEBI:61717"/>
        <label>2</label>
    </ligand>
    <ligandPart>
        <name>Fe</name>
        <dbReference type="ChEBI" id="CHEBI:18248"/>
    </ligandPart>
</feature>
<sequence>MRARLLAAATGLAALIGITPLNAAPDNFAAVERGRYLVVLGDCVACHMNPNGEKRGAQGFVGGRPIETPFGLITTPNITPDRETGIGTWSADEFYRTMHEGIRPNGARLYPAFPYTYFTRMSRDDTDAIFAYLNTLEPVRNAVDRNTLPFPFNIRASMLAWNALFFRPEEFRADPNRSAEWNRGAYIVEGPGHCGACHTPKNMLGGDRSGDRFAGGPLQGWFATNLTGDQRTGLGNWSVEEIVEYLRTGRNARSAASGPMAEVVEYSTGLMTDPDLRAIAVYLKEPPAQAPAPPARTPIAAEDDRMKIGEALYVDRCMACHTRTGQGVPNMFPRLAGSQVVQQEGSETVLRVVLQGVRAAYTPHAPTSPAMPAFGWRLNDEQAAAVTTYVRNAWGNAAPAVTPADARRMRELLRDRP</sequence>
<evidence type="ECO:0000256" key="12">
    <source>
        <dbReference type="PIRSR" id="PIRSR000018-50"/>
    </source>
</evidence>
<keyword evidence="7 14" id="KW-0732">Signal</keyword>
<dbReference type="GO" id="GO:0005886">
    <property type="term" value="C:plasma membrane"/>
    <property type="evidence" value="ECO:0007669"/>
    <property type="project" value="UniProtKB-SubCell"/>
</dbReference>
<evidence type="ECO:0000256" key="13">
    <source>
        <dbReference type="PIRSR" id="PIRSR000018-51"/>
    </source>
</evidence>
<dbReference type="OrthoDB" id="9811281at2"/>
<dbReference type="EMBL" id="FQZF01000016">
    <property type="protein sequence ID" value="SHJ56358.1"/>
    <property type="molecule type" value="Genomic_DNA"/>
</dbReference>
<evidence type="ECO:0000256" key="14">
    <source>
        <dbReference type="SAM" id="SignalP"/>
    </source>
</evidence>
<name>A0A1M6KBL5_9PROT</name>
<feature type="binding site" description="covalent" evidence="12">
    <location>
        <position position="197"/>
    </location>
    <ligand>
        <name>heme c</name>
        <dbReference type="ChEBI" id="CHEBI:61717"/>
        <label>2</label>
    </ligand>
</feature>
<dbReference type="PANTHER" id="PTHR35008:SF8">
    <property type="entry name" value="ALCOHOL DEHYDROGENASE CYTOCHROME C SUBUNIT"/>
    <property type="match status" value="1"/>
</dbReference>
<dbReference type="RefSeq" id="WP_073135832.1">
    <property type="nucleotide sequence ID" value="NZ_FQZF01000016.1"/>
</dbReference>
<reference evidence="16 17" key="1">
    <citation type="submission" date="2016-11" db="EMBL/GenBank/DDBJ databases">
        <authorList>
            <person name="Jaros S."/>
            <person name="Januszkiewicz K."/>
            <person name="Wedrychowicz H."/>
        </authorList>
    </citation>
    <scope>NUCLEOTIDE SEQUENCE [LARGE SCALE GENOMIC DNA]</scope>
    <source>
        <strain evidence="16 17">DSM 14916</strain>
    </source>
</reference>
<dbReference type="PRINTS" id="PR00605">
    <property type="entry name" value="CYTCHROMECIC"/>
</dbReference>
<evidence type="ECO:0000256" key="2">
    <source>
        <dbReference type="ARBA" id="ARBA00022448"/>
    </source>
</evidence>
<keyword evidence="6 13" id="KW-0479">Metal-binding</keyword>
<proteinExistence type="predicted"/>
<dbReference type="Pfam" id="PF00034">
    <property type="entry name" value="Cytochrom_C"/>
    <property type="match status" value="2"/>
</dbReference>
<dbReference type="InterPro" id="IPR036909">
    <property type="entry name" value="Cyt_c-like_dom_sf"/>
</dbReference>
<keyword evidence="4 12" id="KW-0349">Heme</keyword>
<evidence type="ECO:0000313" key="16">
    <source>
        <dbReference type="EMBL" id="SHJ56358.1"/>
    </source>
</evidence>
<keyword evidence="9" id="KW-0249">Electron transport</keyword>
<dbReference type="Proteomes" id="UP000184387">
    <property type="component" value="Unassembled WGS sequence"/>
</dbReference>
<dbReference type="InterPro" id="IPR009056">
    <property type="entry name" value="Cyt_c-like_dom"/>
</dbReference>
<accession>A0A1M6KBL5</accession>
<dbReference type="InterPro" id="IPR014353">
    <property type="entry name" value="Membr-bd_ADH_cyt_c"/>
</dbReference>
<evidence type="ECO:0000256" key="4">
    <source>
        <dbReference type="ARBA" id="ARBA00022617"/>
    </source>
</evidence>
<dbReference type="Gene3D" id="1.10.760.10">
    <property type="entry name" value="Cytochrome c-like domain"/>
    <property type="match status" value="2"/>
</dbReference>
<feature type="binding site" description="covalent" evidence="12">
    <location>
        <position position="320"/>
    </location>
    <ligand>
        <name>heme c</name>
        <dbReference type="ChEBI" id="CHEBI:61717"/>
        <label>3</label>
    </ligand>
</feature>
<feature type="domain" description="Cytochrome c" evidence="15">
    <location>
        <begin position="29"/>
        <end position="137"/>
    </location>
</feature>
<evidence type="ECO:0000256" key="8">
    <source>
        <dbReference type="ARBA" id="ARBA00022737"/>
    </source>
</evidence>
<dbReference type="AlphaFoldDB" id="A0A1M6KBL5"/>
<dbReference type="PROSITE" id="PS51007">
    <property type="entry name" value="CYTC"/>
    <property type="match status" value="3"/>
</dbReference>
<dbReference type="PANTHER" id="PTHR35008">
    <property type="entry name" value="BLL4482 PROTEIN-RELATED"/>
    <property type="match status" value="1"/>
</dbReference>
<dbReference type="PIRSF" id="PIRSF000018">
    <property type="entry name" value="Mb_ADH_cyt_c"/>
    <property type="match status" value="1"/>
</dbReference>
<evidence type="ECO:0000256" key="10">
    <source>
        <dbReference type="ARBA" id="ARBA00023004"/>
    </source>
</evidence>
<feature type="binding site" description="covalent" evidence="12">
    <location>
        <position position="43"/>
    </location>
    <ligand>
        <name>heme c</name>
        <dbReference type="ChEBI" id="CHEBI:61717"/>
        <label>1</label>
    </ligand>
</feature>
<keyword evidence="10 13" id="KW-0408">Iron</keyword>
<feature type="binding site" description="axial binding residue" evidence="13">
    <location>
        <position position="321"/>
    </location>
    <ligand>
        <name>heme c</name>
        <dbReference type="ChEBI" id="CHEBI:61717"/>
        <label>3</label>
    </ligand>
    <ligandPart>
        <name>Fe</name>
        <dbReference type="ChEBI" id="CHEBI:18248"/>
    </ligandPart>
</feature>
<keyword evidence="5" id="KW-0679">Respiratory chain</keyword>
<dbReference type="SUPFAM" id="SSF46626">
    <property type="entry name" value="Cytochrome c"/>
    <property type="match status" value="3"/>
</dbReference>